<dbReference type="RefSeq" id="WP_117543941.1">
    <property type="nucleotide sequence ID" value="NZ_QVLV01000002.1"/>
</dbReference>
<reference evidence="7 8" key="1">
    <citation type="submission" date="2018-08" db="EMBL/GenBank/DDBJ databases">
        <title>A genome reference for cultivated species of the human gut microbiota.</title>
        <authorList>
            <person name="Zou Y."/>
            <person name="Xue W."/>
            <person name="Luo G."/>
        </authorList>
    </citation>
    <scope>NUCLEOTIDE SEQUENCE [LARGE SCALE GENOMIC DNA]</scope>
    <source>
        <strain evidence="7 8">TF05-5AC</strain>
    </source>
</reference>
<feature type="transmembrane region" description="Helical" evidence="6">
    <location>
        <begin position="174"/>
        <end position="195"/>
    </location>
</feature>
<dbReference type="InterPro" id="IPR050833">
    <property type="entry name" value="Poly_Biosynth_Transport"/>
</dbReference>
<dbReference type="CDD" id="cd13128">
    <property type="entry name" value="MATE_Wzx_like"/>
    <property type="match status" value="1"/>
</dbReference>
<comment type="caution">
    <text evidence="7">The sequence shown here is derived from an EMBL/GenBank/DDBJ whole genome shotgun (WGS) entry which is preliminary data.</text>
</comment>
<evidence type="ECO:0000256" key="6">
    <source>
        <dbReference type="SAM" id="Phobius"/>
    </source>
</evidence>
<evidence type="ECO:0000256" key="2">
    <source>
        <dbReference type="ARBA" id="ARBA00022475"/>
    </source>
</evidence>
<feature type="transmembrane region" description="Helical" evidence="6">
    <location>
        <begin position="298"/>
        <end position="326"/>
    </location>
</feature>
<evidence type="ECO:0000256" key="1">
    <source>
        <dbReference type="ARBA" id="ARBA00004651"/>
    </source>
</evidence>
<dbReference type="InterPro" id="IPR002797">
    <property type="entry name" value="Polysacc_synth"/>
</dbReference>
<dbReference type="GO" id="GO:0005886">
    <property type="term" value="C:plasma membrane"/>
    <property type="evidence" value="ECO:0007669"/>
    <property type="project" value="UniProtKB-SubCell"/>
</dbReference>
<evidence type="ECO:0000313" key="7">
    <source>
        <dbReference type="EMBL" id="RGE64359.1"/>
    </source>
</evidence>
<feature type="transmembrane region" description="Helical" evidence="6">
    <location>
        <begin position="52"/>
        <end position="72"/>
    </location>
</feature>
<feature type="transmembrane region" description="Helical" evidence="6">
    <location>
        <begin position="393"/>
        <end position="410"/>
    </location>
</feature>
<feature type="transmembrane region" description="Helical" evidence="6">
    <location>
        <begin position="367"/>
        <end position="387"/>
    </location>
</feature>
<evidence type="ECO:0000256" key="4">
    <source>
        <dbReference type="ARBA" id="ARBA00022989"/>
    </source>
</evidence>
<keyword evidence="4 6" id="KW-1133">Transmembrane helix</keyword>
<sequence>MENIKKMISTKLFKNGMWLFLLQIFNTVVPLLTLPYITRVLGASNYGIFSLSLNWITYFQVIVEYGFGFTGARKVSIEGDSSLQNLYSRIISARLLLLAVSYLGMNVLAYVTHVGVQQYVSMNILFLVIIGVAFQLTWLFQGKQDMKLITMINAVSRLISVLLVFLIVKAEEHLYLYCFCYSGTFIFSAILGLALSRKKYGLKVKLCKFKDAIEEIKDGWYLFISQAMSKIFSSVGITVLGAVAAPSIVGIYSAIYKIPYIMILFFSPVSQTLYPYISVKFSESFPKGCQTVKRAAMYIIGLFAIGGLLIILLRNFLISVAFGVAYTEYSNIIVPLVMWMVLSITNNFLGIQFLVASGHQKEYSQAFSLSAVVTVILNITLGIAFGVYGVSSAAAIGEAGLMLLLIFQILKVKSTEEESI</sequence>
<comment type="subcellular location">
    <subcellularLocation>
        <location evidence="1">Cell membrane</location>
        <topology evidence="1">Multi-pass membrane protein</topology>
    </subcellularLocation>
</comment>
<feature type="transmembrane region" description="Helical" evidence="6">
    <location>
        <begin position="93"/>
        <end position="113"/>
    </location>
</feature>
<feature type="transmembrane region" description="Helical" evidence="6">
    <location>
        <begin position="332"/>
        <end position="355"/>
    </location>
</feature>
<proteinExistence type="predicted"/>
<dbReference type="Pfam" id="PF01943">
    <property type="entry name" value="Polysacc_synt"/>
    <property type="match status" value="1"/>
</dbReference>
<dbReference type="AlphaFoldDB" id="A0A3E3IBA6"/>
<accession>A0A3E3IBA6</accession>
<keyword evidence="2" id="KW-1003">Cell membrane</keyword>
<keyword evidence="3 6" id="KW-0812">Transmembrane</keyword>
<name>A0A3E3IBA6_9FIRM</name>
<feature type="transmembrane region" description="Helical" evidence="6">
    <location>
        <begin position="148"/>
        <end position="168"/>
    </location>
</feature>
<dbReference type="Proteomes" id="UP000260812">
    <property type="component" value="Unassembled WGS sequence"/>
</dbReference>
<keyword evidence="8" id="KW-1185">Reference proteome</keyword>
<gene>
    <name evidence="7" type="ORF">DXC51_04690</name>
</gene>
<dbReference type="PANTHER" id="PTHR30250:SF11">
    <property type="entry name" value="O-ANTIGEN TRANSPORTER-RELATED"/>
    <property type="match status" value="1"/>
</dbReference>
<feature type="transmembrane region" description="Helical" evidence="6">
    <location>
        <begin position="119"/>
        <end position="141"/>
    </location>
</feature>
<evidence type="ECO:0000256" key="5">
    <source>
        <dbReference type="ARBA" id="ARBA00023136"/>
    </source>
</evidence>
<dbReference type="PANTHER" id="PTHR30250">
    <property type="entry name" value="PST FAMILY PREDICTED COLANIC ACID TRANSPORTER"/>
    <property type="match status" value="1"/>
</dbReference>
<organism evidence="7 8">
    <name type="scientific">Eisenbergiella massiliensis</name>
    <dbReference type="NCBI Taxonomy" id="1720294"/>
    <lineage>
        <taxon>Bacteria</taxon>
        <taxon>Bacillati</taxon>
        <taxon>Bacillota</taxon>
        <taxon>Clostridia</taxon>
        <taxon>Lachnospirales</taxon>
        <taxon>Lachnospiraceae</taxon>
        <taxon>Eisenbergiella</taxon>
    </lineage>
</organism>
<feature type="transmembrane region" description="Helical" evidence="6">
    <location>
        <begin position="12"/>
        <end position="32"/>
    </location>
</feature>
<evidence type="ECO:0000313" key="8">
    <source>
        <dbReference type="Proteomes" id="UP000260812"/>
    </source>
</evidence>
<feature type="transmembrane region" description="Helical" evidence="6">
    <location>
        <begin position="231"/>
        <end position="252"/>
    </location>
</feature>
<dbReference type="EMBL" id="QVLV01000002">
    <property type="protein sequence ID" value="RGE64359.1"/>
    <property type="molecule type" value="Genomic_DNA"/>
</dbReference>
<dbReference type="GeneID" id="97986200"/>
<protein>
    <submittedName>
        <fullName evidence="7">Flippase</fullName>
    </submittedName>
</protein>
<evidence type="ECO:0000256" key="3">
    <source>
        <dbReference type="ARBA" id="ARBA00022692"/>
    </source>
</evidence>
<keyword evidence="5 6" id="KW-0472">Membrane</keyword>